<dbReference type="RefSeq" id="WP_207844866.1">
    <property type="nucleotide sequence ID" value="NZ_JAFVMH010000001.1"/>
</dbReference>
<keyword evidence="8" id="KW-1185">Reference proteome</keyword>
<dbReference type="AlphaFoldDB" id="A0A939HNH5"/>
<protein>
    <submittedName>
        <fullName evidence="7">ABC transporter permease subunit</fullName>
    </submittedName>
</protein>
<feature type="transmembrane region" description="Helical" evidence="5">
    <location>
        <begin position="550"/>
        <end position="569"/>
    </location>
</feature>
<feature type="transmembrane region" description="Helical" evidence="5">
    <location>
        <begin position="341"/>
        <end position="362"/>
    </location>
</feature>
<keyword evidence="5" id="KW-0813">Transport</keyword>
<dbReference type="InterPro" id="IPR035906">
    <property type="entry name" value="MetI-like_sf"/>
</dbReference>
<dbReference type="CDD" id="cd06261">
    <property type="entry name" value="TM_PBP2"/>
    <property type="match status" value="2"/>
</dbReference>
<dbReference type="PROSITE" id="PS50928">
    <property type="entry name" value="ABC_TM1"/>
    <property type="match status" value="2"/>
</dbReference>
<dbReference type="Pfam" id="PF00528">
    <property type="entry name" value="BPD_transp_1"/>
    <property type="match status" value="2"/>
</dbReference>
<dbReference type="PANTHER" id="PTHR42744">
    <property type="entry name" value="BINDING-PROTEIN-DEPENDENT TRANSPORT SYSTEMS INNER MEMBRANE COMPONENT"/>
    <property type="match status" value="1"/>
</dbReference>
<feature type="transmembrane region" description="Helical" evidence="5">
    <location>
        <begin position="70"/>
        <end position="93"/>
    </location>
</feature>
<gene>
    <name evidence="7" type="ORF">J2D77_03505</name>
</gene>
<evidence type="ECO:0000259" key="6">
    <source>
        <dbReference type="PROSITE" id="PS50928"/>
    </source>
</evidence>
<evidence type="ECO:0000256" key="1">
    <source>
        <dbReference type="ARBA" id="ARBA00004651"/>
    </source>
</evidence>
<dbReference type="SUPFAM" id="SSF161098">
    <property type="entry name" value="MetI-like"/>
    <property type="match status" value="2"/>
</dbReference>
<feature type="transmembrane region" description="Helical" evidence="5">
    <location>
        <begin position="416"/>
        <end position="439"/>
    </location>
</feature>
<evidence type="ECO:0000313" key="7">
    <source>
        <dbReference type="EMBL" id="MBO1324226.1"/>
    </source>
</evidence>
<feature type="domain" description="ABC transmembrane type-1" evidence="6">
    <location>
        <begin position="382"/>
        <end position="568"/>
    </location>
</feature>
<feature type="transmembrane region" description="Helical" evidence="5">
    <location>
        <begin position="142"/>
        <end position="161"/>
    </location>
</feature>
<organism evidence="7 8">
    <name type="scientific">Acetobacter garciniae</name>
    <dbReference type="NCBI Taxonomy" id="2817435"/>
    <lineage>
        <taxon>Bacteria</taxon>
        <taxon>Pseudomonadati</taxon>
        <taxon>Pseudomonadota</taxon>
        <taxon>Alphaproteobacteria</taxon>
        <taxon>Acetobacterales</taxon>
        <taxon>Acetobacteraceae</taxon>
        <taxon>Acetobacter</taxon>
    </lineage>
</organism>
<dbReference type="Proteomes" id="UP000664073">
    <property type="component" value="Unassembled WGS sequence"/>
</dbReference>
<evidence type="ECO:0000313" key="8">
    <source>
        <dbReference type="Proteomes" id="UP000664073"/>
    </source>
</evidence>
<keyword evidence="4 5" id="KW-0472">Membrane</keyword>
<accession>A0A939HNH5</accession>
<dbReference type="EMBL" id="JAFVMH010000001">
    <property type="protein sequence ID" value="MBO1324226.1"/>
    <property type="molecule type" value="Genomic_DNA"/>
</dbReference>
<comment type="subcellular location">
    <subcellularLocation>
        <location evidence="1 5">Cell membrane</location>
        <topology evidence="1 5">Multi-pass membrane protein</topology>
    </subcellularLocation>
</comment>
<sequence>MNYSQLGFSSQPNLLSSITQRYLNRVDVLLLVCVAALAIGVGTAVRHMLGPLVPVAATPVHLEFRYLPGYALRTTLRMFAALALSLVFTFGYATLAARSRRARQLLLPLLDVLQSVPILGFLTFTVTFFLGLFPGRVLGGELAAIFTIFTSQAWNMTLGMYQSLRSVPADLEETARCFGLTSWQKFWRLEVPCAVPSLVWNAMISMAGGWFMVVYSESITVGNTDVVLPGVGSYVGVAIEQQNIAAVGAAIVAMMVVILIYDQVLFRPLAAWAARFRLGTGAGGVQASEPWFLRLVRRTRLLSALGGVLLLGLRKISYLPLGSRNGSVVAPAPASAGRGEWLWRIGIGAIFMVAFYQVWVYGRDTYTLGQIEHVFTLGGFTLLRVISMLVLASLIWVPLGVWFGLNPARARAAQLAAQYCAAFPANLFFPVFVVGIVHFHLTPDIWLTPLMILGAQWYILFNVIAGTSSFPVELLEVCRDLNVKGWFWWRRVLLPGIMPYYLVGAIAASGGAWNAAIASEMAEWGSTTLTAHGLGAYIAQATQKGDMSEVGLGTATMCVLVMLLNTLFWRPFSDYAARRLKLN</sequence>
<feature type="transmembrane region" description="Helical" evidence="5">
    <location>
        <begin position="28"/>
        <end position="50"/>
    </location>
</feature>
<name>A0A939HNH5_9PROT</name>
<feature type="transmembrane region" description="Helical" evidence="5">
    <location>
        <begin position="244"/>
        <end position="261"/>
    </location>
</feature>
<evidence type="ECO:0000256" key="5">
    <source>
        <dbReference type="RuleBase" id="RU363032"/>
    </source>
</evidence>
<dbReference type="Gene3D" id="1.10.3720.10">
    <property type="entry name" value="MetI-like"/>
    <property type="match status" value="2"/>
</dbReference>
<dbReference type="GO" id="GO:0005886">
    <property type="term" value="C:plasma membrane"/>
    <property type="evidence" value="ECO:0007669"/>
    <property type="project" value="UniProtKB-SubCell"/>
</dbReference>
<dbReference type="GO" id="GO:0055085">
    <property type="term" value="P:transmembrane transport"/>
    <property type="evidence" value="ECO:0007669"/>
    <property type="project" value="InterPro"/>
</dbReference>
<feature type="transmembrane region" description="Helical" evidence="5">
    <location>
        <begin position="446"/>
        <end position="465"/>
    </location>
</feature>
<keyword evidence="3 5" id="KW-1133">Transmembrane helix</keyword>
<evidence type="ECO:0000256" key="3">
    <source>
        <dbReference type="ARBA" id="ARBA00022989"/>
    </source>
</evidence>
<evidence type="ECO:0000256" key="2">
    <source>
        <dbReference type="ARBA" id="ARBA00022692"/>
    </source>
</evidence>
<proteinExistence type="inferred from homology"/>
<keyword evidence="2 5" id="KW-0812">Transmembrane</keyword>
<dbReference type="InterPro" id="IPR000515">
    <property type="entry name" value="MetI-like"/>
</dbReference>
<feature type="transmembrane region" description="Helical" evidence="5">
    <location>
        <begin position="374"/>
        <end position="396"/>
    </location>
</feature>
<comment type="similarity">
    <text evidence="5">Belongs to the binding-protein-dependent transport system permease family.</text>
</comment>
<comment type="caution">
    <text evidence="7">The sequence shown here is derived from an EMBL/GenBank/DDBJ whole genome shotgun (WGS) entry which is preliminary data.</text>
</comment>
<feature type="transmembrane region" description="Helical" evidence="5">
    <location>
        <begin position="193"/>
        <end position="215"/>
    </location>
</feature>
<feature type="domain" description="ABC transmembrane type-1" evidence="6">
    <location>
        <begin position="71"/>
        <end position="265"/>
    </location>
</feature>
<evidence type="ECO:0000256" key="4">
    <source>
        <dbReference type="ARBA" id="ARBA00023136"/>
    </source>
</evidence>
<dbReference type="PANTHER" id="PTHR42744:SF1">
    <property type="entry name" value="BINDING-PROTEIN-DEPENDENT TRANSPORT SYSTEMS INNER MEMBRANE COMPONENT"/>
    <property type="match status" value="1"/>
</dbReference>
<reference evidence="7" key="1">
    <citation type="submission" date="2021-03" db="EMBL/GenBank/DDBJ databases">
        <title>The complete genome sequence of Acetobacter sp. TBRC 12339.</title>
        <authorList>
            <person name="Charoenyingcharoen P."/>
            <person name="Yukphan P."/>
        </authorList>
    </citation>
    <scope>NUCLEOTIDE SEQUENCE</scope>
    <source>
        <strain evidence="7">TBRC 12339</strain>
    </source>
</reference>
<feature type="transmembrane region" description="Helical" evidence="5">
    <location>
        <begin position="105"/>
        <end position="130"/>
    </location>
</feature>